<name>A0A2Z4GEP3_9BACT</name>
<keyword evidence="3" id="KW-0460">Magnesium</keyword>
<evidence type="ECO:0000256" key="1">
    <source>
        <dbReference type="ARBA" id="ARBA00010702"/>
    </source>
</evidence>
<feature type="binding site" evidence="3">
    <location>
        <position position="351"/>
    </location>
    <ligand>
        <name>Mg(2+)</name>
        <dbReference type="ChEBI" id="CHEBI:18420"/>
        <label>1</label>
    </ligand>
</feature>
<dbReference type="KEGG" id="als:DJ013_16770"/>
<comment type="cofactor">
    <cofactor evidence="3">
        <name>Mg(2+)</name>
        <dbReference type="ChEBI" id="CHEBI:18420"/>
    </cofactor>
    <text evidence="3">Binds 2 magnesium ions per subunit.</text>
</comment>
<feature type="binding site" evidence="3">
    <location>
        <position position="353"/>
    </location>
    <ligand>
        <name>Mg(2+)</name>
        <dbReference type="ChEBI" id="CHEBI:18420"/>
        <label>1</label>
    </ligand>
</feature>
<dbReference type="InterPro" id="IPR036705">
    <property type="entry name" value="Ribosyl_crysJ1_sf"/>
</dbReference>
<evidence type="ECO:0000313" key="4">
    <source>
        <dbReference type="EMBL" id="AWV99736.1"/>
    </source>
</evidence>
<protein>
    <submittedName>
        <fullName evidence="4">ADP-ribosylglycohydrolase family protein</fullName>
    </submittedName>
</protein>
<keyword evidence="3" id="KW-0479">Metal-binding</keyword>
<dbReference type="AlphaFoldDB" id="A0A2Z4GEP3"/>
<evidence type="ECO:0000256" key="2">
    <source>
        <dbReference type="ARBA" id="ARBA00022801"/>
    </source>
</evidence>
<gene>
    <name evidence="4" type="ORF">DJ013_16770</name>
</gene>
<dbReference type="EMBL" id="CP029480">
    <property type="protein sequence ID" value="AWV99736.1"/>
    <property type="molecule type" value="Genomic_DNA"/>
</dbReference>
<dbReference type="InterPro" id="IPR050792">
    <property type="entry name" value="ADP-ribosylglycohydrolase"/>
</dbReference>
<reference evidence="4 5" key="1">
    <citation type="submission" date="2018-05" db="EMBL/GenBank/DDBJ databases">
        <title>Complete genome sequence of Arcticibacterium luteifluviistationis SM1504T, a cytophagaceae bacterium isolated from Arctic surface seawater.</title>
        <authorList>
            <person name="Li Y."/>
            <person name="Qin Q.-L."/>
        </authorList>
    </citation>
    <scope>NUCLEOTIDE SEQUENCE [LARGE SCALE GENOMIC DNA]</scope>
    <source>
        <strain evidence="4 5">SM1504</strain>
    </source>
</reference>
<keyword evidence="5" id="KW-1185">Reference proteome</keyword>
<dbReference type="GO" id="GO:0046872">
    <property type="term" value="F:metal ion binding"/>
    <property type="evidence" value="ECO:0007669"/>
    <property type="project" value="UniProtKB-KW"/>
</dbReference>
<evidence type="ECO:0000313" key="5">
    <source>
        <dbReference type="Proteomes" id="UP000249873"/>
    </source>
</evidence>
<sequence length="407" mass="45614">MKQIYVTLFTLFTLFGGHQITAQSAIKFGEKQVKGLNLTEAELYNKVLGNIVGSAIGDAMGAPTEMWSRDAIQLEYGFVKGLDSMVREVSPEGTWKTNLPAGGTTDDTRWKELAFEYLTKQKTTTLNANDFASEILAVYQKAIDRYKEIDSFEPEPYEENTLHVAWLQEWAKVAKPFNENNLDAYSVAMSKFYGGEMVCAGLLYAPAIGVFYPGDANRAYDEMYKLSFFDVGYARDISGLAAAMTAVSMKKDAKKEDLLDVLRSVDPQHYFKSRLVGRTSYRILQKSLGIVKEANDNSENSMQKAFELLDQNQQDMPFHAGEIHLQVLVAMLYSDFDFMKTMQFLTNYGRDNDTTAAIAGGILGTFCGFDGLPVSERQKVIDVSNTELSIDLEKLAQNLTKRIIKLQ</sequence>
<feature type="binding site" evidence="3">
    <location>
        <position position="106"/>
    </location>
    <ligand>
        <name>Mg(2+)</name>
        <dbReference type="ChEBI" id="CHEBI:18420"/>
        <label>1</label>
    </ligand>
</feature>
<dbReference type="PANTHER" id="PTHR16222:SF24">
    <property type="entry name" value="ADP-RIBOSYLHYDROLASE ARH3"/>
    <property type="match status" value="1"/>
</dbReference>
<dbReference type="OrthoDB" id="9761704at2"/>
<comment type="similarity">
    <text evidence="1">Belongs to the ADP-ribosylglycohydrolase family.</text>
</comment>
<dbReference type="Pfam" id="PF03747">
    <property type="entry name" value="ADP_ribosyl_GH"/>
    <property type="match status" value="1"/>
</dbReference>
<dbReference type="RefSeq" id="WP_111373104.1">
    <property type="nucleotide sequence ID" value="NZ_CP029480.1"/>
</dbReference>
<keyword evidence="2 4" id="KW-0378">Hydrolase</keyword>
<feature type="binding site" evidence="3">
    <location>
        <position position="107"/>
    </location>
    <ligand>
        <name>Mg(2+)</name>
        <dbReference type="ChEBI" id="CHEBI:18420"/>
        <label>1</label>
    </ligand>
</feature>
<dbReference type="InterPro" id="IPR005502">
    <property type="entry name" value="Ribosyl_crysJ1"/>
</dbReference>
<dbReference type="PANTHER" id="PTHR16222">
    <property type="entry name" value="ADP-RIBOSYLGLYCOHYDROLASE"/>
    <property type="match status" value="1"/>
</dbReference>
<feature type="binding site" evidence="3">
    <location>
        <position position="105"/>
    </location>
    <ligand>
        <name>Mg(2+)</name>
        <dbReference type="ChEBI" id="CHEBI:18420"/>
        <label>1</label>
    </ligand>
</feature>
<dbReference type="Gene3D" id="1.10.4080.10">
    <property type="entry name" value="ADP-ribosylation/Crystallin J1"/>
    <property type="match status" value="1"/>
</dbReference>
<proteinExistence type="inferred from homology"/>
<dbReference type="SUPFAM" id="SSF101478">
    <property type="entry name" value="ADP-ribosylglycohydrolase"/>
    <property type="match status" value="1"/>
</dbReference>
<feature type="binding site" evidence="3">
    <location>
        <position position="354"/>
    </location>
    <ligand>
        <name>Mg(2+)</name>
        <dbReference type="ChEBI" id="CHEBI:18420"/>
        <label>1</label>
    </ligand>
</feature>
<organism evidence="4 5">
    <name type="scientific">Arcticibacterium luteifluviistationis</name>
    <dbReference type="NCBI Taxonomy" id="1784714"/>
    <lineage>
        <taxon>Bacteria</taxon>
        <taxon>Pseudomonadati</taxon>
        <taxon>Bacteroidota</taxon>
        <taxon>Cytophagia</taxon>
        <taxon>Cytophagales</taxon>
        <taxon>Leadbetterellaceae</taxon>
        <taxon>Arcticibacterium</taxon>
    </lineage>
</organism>
<dbReference type="GO" id="GO:0016787">
    <property type="term" value="F:hydrolase activity"/>
    <property type="evidence" value="ECO:0007669"/>
    <property type="project" value="UniProtKB-KW"/>
</dbReference>
<accession>A0A2Z4GEP3</accession>
<evidence type="ECO:0000256" key="3">
    <source>
        <dbReference type="PIRSR" id="PIRSR605502-1"/>
    </source>
</evidence>
<dbReference type="Proteomes" id="UP000249873">
    <property type="component" value="Chromosome"/>
</dbReference>